<dbReference type="Pfam" id="PF13489">
    <property type="entry name" value="Methyltransf_23"/>
    <property type="match status" value="1"/>
</dbReference>
<keyword evidence="1" id="KW-0808">Transferase</keyword>
<dbReference type="PANTHER" id="PTHR43861:SF6">
    <property type="entry name" value="METHYLTRANSFERASE TYPE 11"/>
    <property type="match status" value="1"/>
</dbReference>
<sequence length="307" mass="35056">MDFIPQHDRCPLCQADQLRTFQAYASDMSGAVRVNIVECRRCVFAWQYPLGRNEQQSVEFFETVYADEEQAPSEYFTSEYKRKIAQLEYEFVAGLPEKGKTLLDIGAGPGIFAEVAAEHGRTVTAVDPALDVERLQKKPSITAIKGTVDSIQPEQLFDVVTMWDVIEHTTDPVAQILKAKQRLREGGWLVLETGNYKSAFRVHKGPRHWMYQVEHRWYFSPESLKKLLQKTGFSECIFSDRMLRPGWTGSADYKGPSARRTVKSILKDPFHLPQHLSRYISLLNVKNWDRAGIEIFAIAARAPKVEA</sequence>
<keyword evidence="1" id="KW-0489">Methyltransferase</keyword>
<protein>
    <submittedName>
        <fullName evidence="1">Class I SAM-dependent methyltransferase</fullName>
        <ecNumber evidence="1">2.1.1.-</ecNumber>
    </submittedName>
</protein>
<evidence type="ECO:0000313" key="1">
    <source>
        <dbReference type="EMBL" id="XCN74199.1"/>
    </source>
</evidence>
<accession>A0AAU8LY40</accession>
<dbReference type="GO" id="GO:0032259">
    <property type="term" value="P:methylation"/>
    <property type="evidence" value="ECO:0007669"/>
    <property type="project" value="UniProtKB-KW"/>
</dbReference>
<dbReference type="GO" id="GO:0008168">
    <property type="term" value="F:methyltransferase activity"/>
    <property type="evidence" value="ECO:0007669"/>
    <property type="project" value="UniProtKB-KW"/>
</dbReference>
<reference evidence="1" key="2">
    <citation type="submission" date="2024-06" db="EMBL/GenBank/DDBJ databases">
        <authorList>
            <person name="Plum-Jensen L.E."/>
            <person name="Schramm A."/>
            <person name="Marshall I.P.G."/>
        </authorList>
    </citation>
    <scope>NUCLEOTIDE SEQUENCE</scope>
    <source>
        <strain evidence="1">Rat1</strain>
    </source>
</reference>
<dbReference type="PANTHER" id="PTHR43861">
    <property type="entry name" value="TRANS-ACONITATE 2-METHYLTRANSFERASE-RELATED"/>
    <property type="match status" value="1"/>
</dbReference>
<dbReference type="EC" id="2.1.1.-" evidence="1"/>
<gene>
    <name evidence="1" type="ORF">Q3M24_05470</name>
</gene>
<reference evidence="1" key="1">
    <citation type="journal article" date="2024" name="Syst. Appl. Microbiol.">
        <title>First single-strain enrichments of Electrothrix cable bacteria, description of E. aestuarii sp. nov. and E. rattekaaiensis sp. nov., and proposal of a cable bacteria taxonomy following the rules of the SeqCode.</title>
        <authorList>
            <person name="Plum-Jensen L.E."/>
            <person name="Schramm A."/>
            <person name="Marshall I.P.G."/>
        </authorList>
    </citation>
    <scope>NUCLEOTIDE SEQUENCE</scope>
    <source>
        <strain evidence="1">Rat1</strain>
    </source>
</reference>
<proteinExistence type="predicted"/>
<dbReference type="InterPro" id="IPR029063">
    <property type="entry name" value="SAM-dependent_MTases_sf"/>
</dbReference>
<dbReference type="SUPFAM" id="SSF53335">
    <property type="entry name" value="S-adenosyl-L-methionine-dependent methyltransferases"/>
    <property type="match status" value="1"/>
</dbReference>
<dbReference type="CDD" id="cd02440">
    <property type="entry name" value="AdoMet_MTases"/>
    <property type="match status" value="1"/>
</dbReference>
<dbReference type="EMBL" id="CP159373">
    <property type="protein sequence ID" value="XCN74199.1"/>
    <property type="molecule type" value="Genomic_DNA"/>
</dbReference>
<organism evidence="1">
    <name type="scientific">Candidatus Electrothrix aestuarii</name>
    <dbReference type="NCBI Taxonomy" id="3062594"/>
    <lineage>
        <taxon>Bacteria</taxon>
        <taxon>Pseudomonadati</taxon>
        <taxon>Thermodesulfobacteriota</taxon>
        <taxon>Desulfobulbia</taxon>
        <taxon>Desulfobulbales</taxon>
        <taxon>Desulfobulbaceae</taxon>
        <taxon>Candidatus Electrothrix</taxon>
    </lineage>
</organism>
<dbReference type="Gene3D" id="3.40.50.150">
    <property type="entry name" value="Vaccinia Virus protein VP39"/>
    <property type="match status" value="1"/>
</dbReference>
<name>A0AAU8LY40_9BACT</name>
<dbReference type="KEGG" id="eaj:Q3M24_05470"/>
<dbReference type="AlphaFoldDB" id="A0AAU8LY40"/>